<reference evidence="1 2" key="1">
    <citation type="submission" date="2017-03" db="EMBL/GenBank/DDBJ databases">
        <title>Genome analysis of strain PAMC 26510.</title>
        <authorList>
            <person name="Oh H.-M."/>
            <person name="Yang J.-A."/>
        </authorList>
    </citation>
    <scope>NUCLEOTIDE SEQUENCE [LARGE SCALE GENOMIC DNA]</scope>
    <source>
        <strain evidence="1 2">PAMC 26510</strain>
    </source>
</reference>
<dbReference type="Proteomes" id="UP000194546">
    <property type="component" value="Unassembled WGS sequence"/>
</dbReference>
<accession>A0A242MGE5</accession>
<sequence length="76" mass="8436">MAKSDQDIYNGNAQKLSELSVGHLGVEHDVVLSPLQHDSPGEIAQTEGVADWGRNECEPMYLTALMRQNQKLRCIV</sequence>
<dbReference type="Gene3D" id="3.40.50.12770">
    <property type="entry name" value="Nitrate reductase alpha subunit"/>
    <property type="match status" value="1"/>
</dbReference>
<dbReference type="SUPFAM" id="SSF53706">
    <property type="entry name" value="Formate dehydrogenase/DMSO reductase, domains 1-3"/>
    <property type="match status" value="1"/>
</dbReference>
<evidence type="ECO:0000313" key="2">
    <source>
        <dbReference type="Proteomes" id="UP000194546"/>
    </source>
</evidence>
<name>A0A242MGE5_CABSO</name>
<comment type="caution">
    <text evidence="1">The sequence shown here is derived from an EMBL/GenBank/DDBJ whole genome shotgun (WGS) entry which is preliminary data.</text>
</comment>
<protein>
    <submittedName>
        <fullName evidence="1">Respiratory nitrate reductase alpha chain</fullName>
    </submittedName>
</protein>
<evidence type="ECO:0000313" key="1">
    <source>
        <dbReference type="EMBL" id="OTP70372.1"/>
    </source>
</evidence>
<organism evidence="1 2">
    <name type="scientific">Caballeronia sordidicola</name>
    <name type="common">Burkholderia sordidicola</name>
    <dbReference type="NCBI Taxonomy" id="196367"/>
    <lineage>
        <taxon>Bacteria</taxon>
        <taxon>Pseudomonadati</taxon>
        <taxon>Pseudomonadota</taxon>
        <taxon>Betaproteobacteria</taxon>
        <taxon>Burkholderiales</taxon>
        <taxon>Burkholderiaceae</taxon>
        <taxon>Caballeronia</taxon>
    </lineage>
</organism>
<gene>
    <name evidence="1" type="ORF">PAMC26510_25600</name>
</gene>
<dbReference type="EMBL" id="NBTY01000141">
    <property type="protein sequence ID" value="OTP70372.1"/>
    <property type="molecule type" value="Genomic_DNA"/>
</dbReference>
<dbReference type="AlphaFoldDB" id="A0A242MGE5"/>
<proteinExistence type="predicted"/>